<organism evidence="17 18">
    <name type="scientific">Paenibacillus oryzae</name>
    <dbReference type="NCBI Taxonomy" id="1844972"/>
    <lineage>
        <taxon>Bacteria</taxon>
        <taxon>Bacillati</taxon>
        <taxon>Bacillota</taxon>
        <taxon>Bacilli</taxon>
        <taxon>Bacillales</taxon>
        <taxon>Paenibacillaceae</taxon>
        <taxon>Paenibacillus</taxon>
    </lineage>
</organism>
<evidence type="ECO:0000256" key="10">
    <source>
        <dbReference type="ARBA" id="ARBA00022840"/>
    </source>
</evidence>
<evidence type="ECO:0000259" key="15">
    <source>
        <dbReference type="PROSITE" id="PS50109"/>
    </source>
</evidence>
<dbReference type="InterPro" id="IPR036097">
    <property type="entry name" value="HisK_dim/P_sf"/>
</dbReference>
<evidence type="ECO:0000256" key="2">
    <source>
        <dbReference type="ARBA" id="ARBA00004651"/>
    </source>
</evidence>
<dbReference type="InterPro" id="IPR003660">
    <property type="entry name" value="HAMP_dom"/>
</dbReference>
<dbReference type="InterPro" id="IPR036890">
    <property type="entry name" value="HATPase_C_sf"/>
</dbReference>
<dbReference type="EMBL" id="LYPA01000025">
    <property type="protein sequence ID" value="OBR68499.1"/>
    <property type="molecule type" value="Genomic_DNA"/>
</dbReference>
<proteinExistence type="predicted"/>
<evidence type="ECO:0000256" key="13">
    <source>
        <dbReference type="ARBA" id="ARBA00023136"/>
    </source>
</evidence>
<dbReference type="EC" id="2.7.13.3" evidence="3"/>
<dbReference type="InterPro" id="IPR050398">
    <property type="entry name" value="HssS/ArlS-like"/>
</dbReference>
<evidence type="ECO:0000256" key="11">
    <source>
        <dbReference type="ARBA" id="ARBA00022989"/>
    </source>
</evidence>
<dbReference type="OrthoDB" id="335833at2"/>
<evidence type="ECO:0000256" key="6">
    <source>
        <dbReference type="ARBA" id="ARBA00022679"/>
    </source>
</evidence>
<dbReference type="GO" id="GO:0005524">
    <property type="term" value="F:ATP binding"/>
    <property type="evidence" value="ECO:0007669"/>
    <property type="project" value="UniProtKB-KW"/>
</dbReference>
<dbReference type="SUPFAM" id="SSF47384">
    <property type="entry name" value="Homodimeric domain of signal transducing histidine kinase"/>
    <property type="match status" value="1"/>
</dbReference>
<sequence>MSVKRRLYISNFLMLVLPIVLMIAAGICFILIYAGMAGIREAPPFKQGDIMFKRMEKVKTLAASWGSGKNREGIEADIDAFNKEYEDRGLTLSLYEGQHLLYPATQDHNRLSGVDLTQEEQFMLVTDTFSVYRIKAGPYGVVLTDTHFTVDGSSKSRQQLYIGLFSIVLLVFVVIGTNRILTRFVFRGIMNPIHILSHGVHQLRDGNLTYRIHYEKQDEFASVCADFNEMAQHLYHMVNERQRDENNRRELIAGISHDLRTPLTSIKAYLEGIEKGVAATPQMQRKYFDIIKHKTASLEHLINQLFLFSKLDIGEFPLHLEAVDFDQELRQTMAAFTAEYELKGLTILVVDPIPQGEVIMDVVQFRNVIQNILENSLKYRNKEQGKMVVAAVQEEDMIKLRLSDNGPGVSPGELEKLFDVFYRSDASRKTPDLGSGLGLAISAKIIQRLGGEIKAELAPSEGLSIIITLPKHAGEEGAKHEKHTDY</sequence>
<dbReference type="PANTHER" id="PTHR45528">
    <property type="entry name" value="SENSOR HISTIDINE KINASE CPXA"/>
    <property type="match status" value="1"/>
</dbReference>
<dbReference type="RefSeq" id="WP_068679079.1">
    <property type="nucleotide sequence ID" value="NZ_LYPA01000025.1"/>
</dbReference>
<evidence type="ECO:0000256" key="4">
    <source>
        <dbReference type="ARBA" id="ARBA00022475"/>
    </source>
</evidence>
<dbReference type="Pfam" id="PF00512">
    <property type="entry name" value="HisKA"/>
    <property type="match status" value="1"/>
</dbReference>
<dbReference type="SUPFAM" id="SSF158472">
    <property type="entry name" value="HAMP domain-like"/>
    <property type="match status" value="1"/>
</dbReference>
<evidence type="ECO:0000256" key="5">
    <source>
        <dbReference type="ARBA" id="ARBA00022553"/>
    </source>
</evidence>
<evidence type="ECO:0000256" key="3">
    <source>
        <dbReference type="ARBA" id="ARBA00012438"/>
    </source>
</evidence>
<name>A0A1A5YSH0_9BACL</name>
<feature type="domain" description="HAMP" evidence="16">
    <location>
        <begin position="187"/>
        <end position="239"/>
    </location>
</feature>
<keyword evidence="5" id="KW-0597">Phosphoprotein</keyword>
<evidence type="ECO:0000256" key="9">
    <source>
        <dbReference type="ARBA" id="ARBA00022777"/>
    </source>
</evidence>
<dbReference type="CDD" id="cd00082">
    <property type="entry name" value="HisKA"/>
    <property type="match status" value="1"/>
</dbReference>
<protein>
    <recommendedName>
        <fullName evidence="3">histidine kinase</fullName>
        <ecNumber evidence="3">2.7.13.3</ecNumber>
    </recommendedName>
</protein>
<dbReference type="Gene3D" id="3.30.565.10">
    <property type="entry name" value="Histidine kinase-like ATPase, C-terminal domain"/>
    <property type="match status" value="1"/>
</dbReference>
<feature type="transmembrane region" description="Helical" evidence="14">
    <location>
        <begin position="12"/>
        <end position="36"/>
    </location>
</feature>
<dbReference type="SMART" id="SM00304">
    <property type="entry name" value="HAMP"/>
    <property type="match status" value="1"/>
</dbReference>
<comment type="subcellular location">
    <subcellularLocation>
        <location evidence="2">Cell membrane</location>
        <topology evidence="2">Multi-pass membrane protein</topology>
    </subcellularLocation>
</comment>
<keyword evidence="8" id="KW-0547">Nucleotide-binding</keyword>
<feature type="domain" description="Histidine kinase" evidence="15">
    <location>
        <begin position="254"/>
        <end position="473"/>
    </location>
</feature>
<keyword evidence="4" id="KW-1003">Cell membrane</keyword>
<dbReference type="PRINTS" id="PR00344">
    <property type="entry name" value="BCTRLSENSOR"/>
</dbReference>
<dbReference type="GO" id="GO:0005886">
    <property type="term" value="C:plasma membrane"/>
    <property type="evidence" value="ECO:0007669"/>
    <property type="project" value="UniProtKB-SubCell"/>
</dbReference>
<evidence type="ECO:0000313" key="18">
    <source>
        <dbReference type="Proteomes" id="UP000092024"/>
    </source>
</evidence>
<dbReference type="InterPro" id="IPR004358">
    <property type="entry name" value="Sig_transdc_His_kin-like_C"/>
</dbReference>
<gene>
    <name evidence="17" type="ORF">A7K91_09885</name>
</gene>
<dbReference type="CDD" id="cd06225">
    <property type="entry name" value="HAMP"/>
    <property type="match status" value="1"/>
</dbReference>
<accession>A0A1A5YSH0</accession>
<dbReference type="AlphaFoldDB" id="A0A1A5YSH0"/>
<dbReference type="STRING" id="1844972.A7K91_09885"/>
<reference evidence="17 18" key="1">
    <citation type="submission" date="2016-05" db="EMBL/GenBank/DDBJ databases">
        <title>Paenibacillus oryzae. sp. nov., isolated from the rice root.</title>
        <authorList>
            <person name="Zhang J."/>
            <person name="Zhang X."/>
        </authorList>
    </citation>
    <scope>NUCLEOTIDE SEQUENCE [LARGE SCALE GENOMIC DNA]</scope>
    <source>
        <strain evidence="17 18">1DrF-4</strain>
    </source>
</reference>
<evidence type="ECO:0000313" key="17">
    <source>
        <dbReference type="EMBL" id="OBR68499.1"/>
    </source>
</evidence>
<evidence type="ECO:0000256" key="7">
    <source>
        <dbReference type="ARBA" id="ARBA00022692"/>
    </source>
</evidence>
<keyword evidence="11 14" id="KW-1133">Transmembrane helix</keyword>
<dbReference type="SMART" id="SM00387">
    <property type="entry name" value="HATPase_c"/>
    <property type="match status" value="1"/>
</dbReference>
<evidence type="ECO:0000256" key="1">
    <source>
        <dbReference type="ARBA" id="ARBA00000085"/>
    </source>
</evidence>
<dbReference type="Pfam" id="PF02518">
    <property type="entry name" value="HATPase_c"/>
    <property type="match status" value="1"/>
</dbReference>
<keyword evidence="6" id="KW-0808">Transferase</keyword>
<dbReference type="PROSITE" id="PS50885">
    <property type="entry name" value="HAMP"/>
    <property type="match status" value="1"/>
</dbReference>
<feature type="transmembrane region" description="Helical" evidence="14">
    <location>
        <begin position="160"/>
        <end position="181"/>
    </location>
</feature>
<comment type="catalytic activity">
    <reaction evidence="1">
        <text>ATP + protein L-histidine = ADP + protein N-phospho-L-histidine.</text>
        <dbReference type="EC" id="2.7.13.3"/>
    </reaction>
</comment>
<keyword evidence="9" id="KW-0418">Kinase</keyword>
<dbReference type="InterPro" id="IPR003594">
    <property type="entry name" value="HATPase_dom"/>
</dbReference>
<dbReference type="PROSITE" id="PS50109">
    <property type="entry name" value="HIS_KIN"/>
    <property type="match status" value="1"/>
</dbReference>
<dbReference type="Gene3D" id="1.10.287.130">
    <property type="match status" value="1"/>
</dbReference>
<keyword evidence="7 14" id="KW-0812">Transmembrane</keyword>
<evidence type="ECO:0000256" key="8">
    <source>
        <dbReference type="ARBA" id="ARBA00022741"/>
    </source>
</evidence>
<dbReference type="Pfam" id="PF00672">
    <property type="entry name" value="HAMP"/>
    <property type="match status" value="1"/>
</dbReference>
<dbReference type="PANTHER" id="PTHR45528:SF1">
    <property type="entry name" value="SENSOR HISTIDINE KINASE CPXA"/>
    <property type="match status" value="1"/>
</dbReference>
<evidence type="ECO:0000259" key="16">
    <source>
        <dbReference type="PROSITE" id="PS50885"/>
    </source>
</evidence>
<keyword evidence="10" id="KW-0067">ATP-binding</keyword>
<evidence type="ECO:0000256" key="14">
    <source>
        <dbReference type="SAM" id="Phobius"/>
    </source>
</evidence>
<dbReference type="SMART" id="SM00388">
    <property type="entry name" value="HisKA"/>
    <property type="match status" value="1"/>
</dbReference>
<comment type="caution">
    <text evidence="17">The sequence shown here is derived from an EMBL/GenBank/DDBJ whole genome shotgun (WGS) entry which is preliminary data.</text>
</comment>
<evidence type="ECO:0000256" key="12">
    <source>
        <dbReference type="ARBA" id="ARBA00023012"/>
    </source>
</evidence>
<dbReference type="InterPro" id="IPR003661">
    <property type="entry name" value="HisK_dim/P_dom"/>
</dbReference>
<dbReference type="SUPFAM" id="SSF55874">
    <property type="entry name" value="ATPase domain of HSP90 chaperone/DNA topoisomerase II/histidine kinase"/>
    <property type="match status" value="1"/>
</dbReference>
<dbReference type="Gene3D" id="6.10.340.10">
    <property type="match status" value="1"/>
</dbReference>
<keyword evidence="13 14" id="KW-0472">Membrane</keyword>
<dbReference type="InterPro" id="IPR005467">
    <property type="entry name" value="His_kinase_dom"/>
</dbReference>
<dbReference type="Proteomes" id="UP000092024">
    <property type="component" value="Unassembled WGS sequence"/>
</dbReference>
<keyword evidence="18" id="KW-1185">Reference proteome</keyword>
<keyword evidence="12" id="KW-0902">Two-component regulatory system</keyword>
<dbReference type="GO" id="GO:0000155">
    <property type="term" value="F:phosphorelay sensor kinase activity"/>
    <property type="evidence" value="ECO:0007669"/>
    <property type="project" value="InterPro"/>
</dbReference>